<dbReference type="InterPro" id="IPR003739">
    <property type="entry name" value="Lys_aminomutase/Glu_NH3_mut"/>
</dbReference>
<dbReference type="SUPFAM" id="SSF102114">
    <property type="entry name" value="Radical SAM enzymes"/>
    <property type="match status" value="1"/>
</dbReference>
<keyword evidence="3" id="KW-0949">S-adenosyl-L-methionine</keyword>
<evidence type="ECO:0000313" key="9">
    <source>
        <dbReference type="EMBL" id="GIQ62030.1"/>
    </source>
</evidence>
<evidence type="ECO:0000256" key="1">
    <source>
        <dbReference type="ARBA" id="ARBA00001933"/>
    </source>
</evidence>
<dbReference type="PANTHER" id="PTHR30538:SF0">
    <property type="entry name" value="L-LYSINE 2,3-AMINOMUTASE AQ_1632-RELATED"/>
    <property type="match status" value="1"/>
</dbReference>
<evidence type="ECO:0000256" key="2">
    <source>
        <dbReference type="ARBA" id="ARBA00022485"/>
    </source>
</evidence>
<feature type="domain" description="Radical SAM core" evidence="8">
    <location>
        <begin position="85"/>
        <end position="304"/>
    </location>
</feature>
<dbReference type="InterPro" id="IPR058240">
    <property type="entry name" value="rSAM_sf"/>
</dbReference>
<reference evidence="9 10" key="1">
    <citation type="submission" date="2021-04" db="EMBL/GenBank/DDBJ databases">
        <title>Draft genome sequence of Paenibacillus cisolokensis, LC2-13A.</title>
        <authorList>
            <person name="Uke A."/>
            <person name="Chhe C."/>
            <person name="Baramee S."/>
            <person name="Kosugi A."/>
        </authorList>
    </citation>
    <scope>NUCLEOTIDE SEQUENCE [LARGE SCALE GENOMIC DNA]</scope>
    <source>
        <strain evidence="9 10">LC2-13A</strain>
    </source>
</reference>
<keyword evidence="6" id="KW-0408">Iron</keyword>
<dbReference type="PANTHER" id="PTHR30538">
    <property type="entry name" value="LYSINE 2,3-AMINOMUTASE-RELATED"/>
    <property type="match status" value="1"/>
</dbReference>
<keyword evidence="10" id="KW-1185">Reference proteome</keyword>
<dbReference type="InterPro" id="IPR013785">
    <property type="entry name" value="Aldolase_TIM"/>
</dbReference>
<dbReference type="Pfam" id="PF04055">
    <property type="entry name" value="Radical_SAM"/>
    <property type="match status" value="1"/>
</dbReference>
<evidence type="ECO:0000256" key="3">
    <source>
        <dbReference type="ARBA" id="ARBA00022691"/>
    </source>
</evidence>
<protein>
    <submittedName>
        <fullName evidence="9">KamA family radical SAM protein</fullName>
    </submittedName>
</protein>
<dbReference type="CDD" id="cd01335">
    <property type="entry name" value="Radical_SAM"/>
    <property type="match status" value="1"/>
</dbReference>
<evidence type="ECO:0000256" key="5">
    <source>
        <dbReference type="ARBA" id="ARBA00022898"/>
    </source>
</evidence>
<comment type="caution">
    <text evidence="9">The sequence shown here is derived from an EMBL/GenBank/DDBJ whole genome shotgun (WGS) entry which is preliminary data.</text>
</comment>
<keyword evidence="2" id="KW-0004">4Fe-4S</keyword>
<organism evidence="9 10">
    <name type="scientific">Paenibacillus cisolokensis</name>
    <dbReference type="NCBI Taxonomy" id="1658519"/>
    <lineage>
        <taxon>Bacteria</taxon>
        <taxon>Bacillati</taxon>
        <taxon>Bacillota</taxon>
        <taxon>Bacilli</taxon>
        <taxon>Bacillales</taxon>
        <taxon>Paenibacillaceae</taxon>
        <taxon>Paenibacillus</taxon>
    </lineage>
</organism>
<dbReference type="EMBL" id="BOVJ01000017">
    <property type="protein sequence ID" value="GIQ62030.1"/>
    <property type="molecule type" value="Genomic_DNA"/>
</dbReference>
<dbReference type="SFLD" id="SFLDG01070">
    <property type="entry name" value="PLP-dependent"/>
    <property type="match status" value="1"/>
</dbReference>
<keyword evidence="4" id="KW-0479">Metal-binding</keyword>
<dbReference type="NCBIfam" id="TIGR00238">
    <property type="entry name" value="KamA family radical SAM protein"/>
    <property type="match status" value="1"/>
</dbReference>
<evidence type="ECO:0000313" key="10">
    <source>
        <dbReference type="Proteomes" id="UP000680304"/>
    </source>
</evidence>
<keyword evidence="7" id="KW-0411">Iron-sulfur</keyword>
<dbReference type="PROSITE" id="PS51918">
    <property type="entry name" value="RADICAL_SAM"/>
    <property type="match status" value="1"/>
</dbReference>
<proteinExistence type="predicted"/>
<dbReference type="Gene3D" id="3.20.20.70">
    <property type="entry name" value="Aldolase class I"/>
    <property type="match status" value="1"/>
</dbReference>
<accession>A0ABQ4N1H9</accession>
<evidence type="ECO:0000259" key="8">
    <source>
        <dbReference type="PROSITE" id="PS51918"/>
    </source>
</evidence>
<keyword evidence="5" id="KW-0663">Pyridoxal phosphate</keyword>
<gene>
    <name evidence="9" type="ORF">PACILC2_05980</name>
</gene>
<evidence type="ECO:0000256" key="7">
    <source>
        <dbReference type="ARBA" id="ARBA00023014"/>
    </source>
</evidence>
<evidence type="ECO:0000256" key="6">
    <source>
        <dbReference type="ARBA" id="ARBA00023004"/>
    </source>
</evidence>
<comment type="cofactor">
    <cofactor evidence="1">
        <name>pyridoxal 5'-phosphate</name>
        <dbReference type="ChEBI" id="CHEBI:597326"/>
    </cofactor>
</comment>
<evidence type="ECO:0000256" key="4">
    <source>
        <dbReference type="ARBA" id="ARBA00022723"/>
    </source>
</evidence>
<dbReference type="Proteomes" id="UP000680304">
    <property type="component" value="Unassembled WGS sequence"/>
</dbReference>
<dbReference type="InterPro" id="IPR007197">
    <property type="entry name" value="rSAM"/>
</dbReference>
<sequence length="375" mass="42685">MAQPKYITDIDKLTNIPAEERAKLKRITDKFVFRVNDYYLGLIDWNDPHDPIRKLVIPNEGELLEYGRWDASDEDTNYVVPGCQHKYKTTALLIVSEVCGAYCRYCFRKRLFRNDVKEAVTDVEPGLAYISAHPEINNVLLTGGDSLILGTPKLRSILLRLRDIDHVKIIRLGSKIPVFNPMRIYEDEALLATIREVSSPDKRVYVMAHVNHPREITEEAVRAFAALHDAGAVVVNQTPILKGINDDPEVLGELLDRLSWAGVTPYYFFVNRPVAGNRDFVLPLAEVYSIVEKAKARTSGLGKRVRLSMSHTSGKIEILAIEGGKAYLKYHQSRDNRYGRFMVLDCPDDAAWFDDLPGNEKYWRKPIKKRIVSSP</sequence>
<dbReference type="SFLD" id="SFLDS00029">
    <property type="entry name" value="Radical_SAM"/>
    <property type="match status" value="1"/>
</dbReference>
<name>A0ABQ4N1H9_9BACL</name>